<proteinExistence type="predicted"/>
<dbReference type="Proteomes" id="UP000249829">
    <property type="component" value="Unassembled WGS sequence"/>
</dbReference>
<dbReference type="AlphaFoldDB" id="A0A2V5HDT2"/>
<organism evidence="1 2">
    <name type="scientific">Aspergillus violaceofuscus (strain CBS 115571)</name>
    <dbReference type="NCBI Taxonomy" id="1450538"/>
    <lineage>
        <taxon>Eukaryota</taxon>
        <taxon>Fungi</taxon>
        <taxon>Dikarya</taxon>
        <taxon>Ascomycota</taxon>
        <taxon>Pezizomycotina</taxon>
        <taxon>Eurotiomycetes</taxon>
        <taxon>Eurotiomycetidae</taxon>
        <taxon>Eurotiales</taxon>
        <taxon>Aspergillaceae</taxon>
        <taxon>Aspergillus</taxon>
    </lineage>
</organism>
<accession>A0A2V5HDT2</accession>
<sequence>MYVCMYACEHPLGASISCMLCHSTGTLPLPDMPVLPPPNQCSECLPYCESMPANADFLTLTLPALPVFIVFDAIQYYTDSWHYVIFFSRIGLLNMRRESHQLSPGFIVWKDSTLNLNIRVKGPRRHGGKGEGARITRKRGWKVSVCSIR</sequence>
<evidence type="ECO:0000313" key="1">
    <source>
        <dbReference type="EMBL" id="PYI22499.1"/>
    </source>
</evidence>
<name>A0A2V5HDT2_ASPV1</name>
<dbReference type="EMBL" id="KZ825110">
    <property type="protein sequence ID" value="PYI22499.1"/>
    <property type="molecule type" value="Genomic_DNA"/>
</dbReference>
<protein>
    <submittedName>
        <fullName evidence="1">Uncharacterized protein</fullName>
    </submittedName>
</protein>
<evidence type="ECO:0000313" key="2">
    <source>
        <dbReference type="Proteomes" id="UP000249829"/>
    </source>
</evidence>
<keyword evidence="2" id="KW-1185">Reference proteome</keyword>
<reference evidence="1 2" key="1">
    <citation type="submission" date="2018-02" db="EMBL/GenBank/DDBJ databases">
        <title>The genomes of Aspergillus section Nigri reveals drivers in fungal speciation.</title>
        <authorList>
            <consortium name="DOE Joint Genome Institute"/>
            <person name="Vesth T.C."/>
            <person name="Nybo J."/>
            <person name="Theobald S."/>
            <person name="Brandl J."/>
            <person name="Frisvad J.C."/>
            <person name="Nielsen K.F."/>
            <person name="Lyhne E.K."/>
            <person name="Kogle M.E."/>
            <person name="Kuo A."/>
            <person name="Riley R."/>
            <person name="Clum A."/>
            <person name="Nolan M."/>
            <person name="Lipzen A."/>
            <person name="Salamov A."/>
            <person name="Henrissat B."/>
            <person name="Wiebenga A."/>
            <person name="De vries R.P."/>
            <person name="Grigoriev I.V."/>
            <person name="Mortensen U.H."/>
            <person name="Andersen M.R."/>
            <person name="Baker S.E."/>
        </authorList>
    </citation>
    <scope>NUCLEOTIDE SEQUENCE [LARGE SCALE GENOMIC DNA]</scope>
    <source>
        <strain evidence="1 2">CBS 115571</strain>
    </source>
</reference>
<gene>
    <name evidence="1" type="ORF">BO99DRAFT_7758</name>
</gene>